<dbReference type="OrthoDB" id="269872at2759"/>
<evidence type="ECO:0000256" key="1">
    <source>
        <dbReference type="SAM" id="MobiDB-lite"/>
    </source>
</evidence>
<dbReference type="Proteomes" id="UP000799429">
    <property type="component" value="Unassembled WGS sequence"/>
</dbReference>
<dbReference type="EMBL" id="MU006089">
    <property type="protein sequence ID" value="KAF2843676.1"/>
    <property type="molecule type" value="Genomic_DNA"/>
</dbReference>
<gene>
    <name evidence="2" type="ORF">M501DRAFT_994682</name>
</gene>
<feature type="compositionally biased region" description="Polar residues" evidence="1">
    <location>
        <begin position="1"/>
        <end position="13"/>
    </location>
</feature>
<evidence type="ECO:0000313" key="3">
    <source>
        <dbReference type="Proteomes" id="UP000799429"/>
    </source>
</evidence>
<dbReference type="AlphaFoldDB" id="A0A9P4SIP7"/>
<proteinExistence type="predicted"/>
<feature type="region of interest" description="Disordered" evidence="1">
    <location>
        <begin position="1"/>
        <end position="20"/>
    </location>
</feature>
<protein>
    <submittedName>
        <fullName evidence="2">Uncharacterized protein</fullName>
    </submittedName>
</protein>
<organism evidence="2 3">
    <name type="scientific">Patellaria atrata CBS 101060</name>
    <dbReference type="NCBI Taxonomy" id="1346257"/>
    <lineage>
        <taxon>Eukaryota</taxon>
        <taxon>Fungi</taxon>
        <taxon>Dikarya</taxon>
        <taxon>Ascomycota</taxon>
        <taxon>Pezizomycotina</taxon>
        <taxon>Dothideomycetes</taxon>
        <taxon>Dothideomycetes incertae sedis</taxon>
        <taxon>Patellariales</taxon>
        <taxon>Patellariaceae</taxon>
        <taxon>Patellaria</taxon>
    </lineage>
</organism>
<comment type="caution">
    <text evidence="2">The sequence shown here is derived from an EMBL/GenBank/DDBJ whole genome shotgun (WGS) entry which is preliminary data.</text>
</comment>
<keyword evidence="3" id="KW-1185">Reference proteome</keyword>
<sequence>MDSVSNSTPSQILGRNPGTAGIGIDIAVPAIKVAVAEALARLWESTVFHGGRCVRLGLPGTNSLRSIC</sequence>
<name>A0A9P4SIP7_9PEZI</name>
<accession>A0A9P4SIP7</accession>
<evidence type="ECO:0000313" key="2">
    <source>
        <dbReference type="EMBL" id="KAF2843676.1"/>
    </source>
</evidence>
<reference evidence="2" key="1">
    <citation type="journal article" date="2020" name="Stud. Mycol.">
        <title>101 Dothideomycetes genomes: a test case for predicting lifestyles and emergence of pathogens.</title>
        <authorList>
            <person name="Haridas S."/>
            <person name="Albert R."/>
            <person name="Binder M."/>
            <person name="Bloem J."/>
            <person name="Labutti K."/>
            <person name="Salamov A."/>
            <person name="Andreopoulos B."/>
            <person name="Baker S."/>
            <person name="Barry K."/>
            <person name="Bills G."/>
            <person name="Bluhm B."/>
            <person name="Cannon C."/>
            <person name="Castanera R."/>
            <person name="Culley D."/>
            <person name="Daum C."/>
            <person name="Ezra D."/>
            <person name="Gonzalez J."/>
            <person name="Henrissat B."/>
            <person name="Kuo A."/>
            <person name="Liang C."/>
            <person name="Lipzen A."/>
            <person name="Lutzoni F."/>
            <person name="Magnuson J."/>
            <person name="Mondo S."/>
            <person name="Nolan M."/>
            <person name="Ohm R."/>
            <person name="Pangilinan J."/>
            <person name="Park H.-J."/>
            <person name="Ramirez L."/>
            <person name="Alfaro M."/>
            <person name="Sun H."/>
            <person name="Tritt A."/>
            <person name="Yoshinaga Y."/>
            <person name="Zwiers L.-H."/>
            <person name="Turgeon B."/>
            <person name="Goodwin S."/>
            <person name="Spatafora J."/>
            <person name="Crous P."/>
            <person name="Grigoriev I."/>
        </authorList>
    </citation>
    <scope>NUCLEOTIDE SEQUENCE</scope>
    <source>
        <strain evidence="2">CBS 101060</strain>
    </source>
</reference>